<reference evidence="1 2" key="1">
    <citation type="journal article" date="2020" name="IScience">
        <title>Genome Sequencing of the Endangered Kingdonia uniflora (Circaeasteraceae, Ranunculales) Reveals Potential Mechanisms of Evolutionary Specialization.</title>
        <authorList>
            <person name="Sun Y."/>
            <person name="Deng T."/>
            <person name="Zhang A."/>
            <person name="Moore M.J."/>
            <person name="Landis J.B."/>
            <person name="Lin N."/>
            <person name="Zhang H."/>
            <person name="Zhang X."/>
            <person name="Huang J."/>
            <person name="Zhang X."/>
            <person name="Sun H."/>
            <person name="Wang H."/>
        </authorList>
    </citation>
    <scope>NUCLEOTIDE SEQUENCE [LARGE SCALE GENOMIC DNA]</scope>
    <source>
        <strain evidence="1">TB1705</strain>
        <tissue evidence="1">Leaf</tissue>
    </source>
</reference>
<accession>A0A7J7NH06</accession>
<sequence>MVHSNRPTAENYYNNIYFIALQIYTLSEDRLLSQSIRSGRDSISAMQYATQVPSWSLSSTYNRDLLHSSSNIHALRGLLIESINSIWQRHHFSYAIFNTTKQYSTQVPSRPLSSTYNRDLLHRSSNIHALRGSLIESINSIGKRRHSAMQYL</sequence>
<comment type="caution">
    <text evidence="1">The sequence shown here is derived from an EMBL/GenBank/DDBJ whole genome shotgun (WGS) entry which is preliminary data.</text>
</comment>
<gene>
    <name evidence="1" type="ORF">GIB67_008708</name>
</gene>
<dbReference type="Proteomes" id="UP000541444">
    <property type="component" value="Unassembled WGS sequence"/>
</dbReference>
<protein>
    <submittedName>
        <fullName evidence="1">Uncharacterized protein</fullName>
    </submittedName>
</protein>
<keyword evidence="2" id="KW-1185">Reference proteome</keyword>
<proteinExistence type="predicted"/>
<organism evidence="1 2">
    <name type="scientific">Kingdonia uniflora</name>
    <dbReference type="NCBI Taxonomy" id="39325"/>
    <lineage>
        <taxon>Eukaryota</taxon>
        <taxon>Viridiplantae</taxon>
        <taxon>Streptophyta</taxon>
        <taxon>Embryophyta</taxon>
        <taxon>Tracheophyta</taxon>
        <taxon>Spermatophyta</taxon>
        <taxon>Magnoliopsida</taxon>
        <taxon>Ranunculales</taxon>
        <taxon>Circaeasteraceae</taxon>
        <taxon>Kingdonia</taxon>
    </lineage>
</organism>
<dbReference type="EMBL" id="JACGCM010000802">
    <property type="protein sequence ID" value="KAF6166280.1"/>
    <property type="molecule type" value="Genomic_DNA"/>
</dbReference>
<dbReference type="AlphaFoldDB" id="A0A7J7NH06"/>
<evidence type="ECO:0000313" key="1">
    <source>
        <dbReference type="EMBL" id="KAF6166280.1"/>
    </source>
</evidence>
<evidence type="ECO:0000313" key="2">
    <source>
        <dbReference type="Proteomes" id="UP000541444"/>
    </source>
</evidence>
<feature type="non-terminal residue" evidence="1">
    <location>
        <position position="1"/>
    </location>
</feature>
<name>A0A7J7NH06_9MAGN</name>